<proteinExistence type="predicted"/>
<dbReference type="Pfam" id="PF17253">
    <property type="entry name" value="DUF5320"/>
    <property type="match status" value="1"/>
</dbReference>
<dbReference type="InterPro" id="IPR035205">
    <property type="entry name" value="DUF5320"/>
</dbReference>
<sequence length="101" mass="11369">MAGYRWRNMYYLTGLPGWVRFGYSPGWGGLPPAAQYLSQTGQIPGFMAWMQQQAPGWAPPAVPMAPAGVTKEQEIQMLEAEARMIEQRLAEIKKRLEELKG</sequence>
<reference evidence="1" key="1">
    <citation type="submission" date="2016-05" db="EMBL/GenBank/DDBJ databases">
        <title>Microbial consortia oxidize butane by reversing methanogenesis.</title>
        <authorList>
            <person name="Laso-Perez R."/>
            <person name="Richter M."/>
            <person name="Wegener G."/>
            <person name="Musat F."/>
        </authorList>
    </citation>
    <scope>NUCLEOTIDE SEQUENCE [LARGE SCALE GENOMIC DNA]</scope>
    <source>
        <strain evidence="1">BOX1</strain>
    </source>
</reference>
<keyword evidence="2" id="KW-1185">Reference proteome</keyword>
<dbReference type="EMBL" id="LYOR01000002">
    <property type="protein sequence ID" value="OFV66582.1"/>
    <property type="molecule type" value="Genomic_DNA"/>
</dbReference>
<gene>
    <name evidence="1" type="ORF">SBU_000549</name>
</gene>
<name>A0A1F2P6G9_9EURY</name>
<evidence type="ECO:0000313" key="2">
    <source>
        <dbReference type="Proteomes" id="UP000185779"/>
    </source>
</evidence>
<accession>A0A1F2P6G9</accession>
<dbReference type="Proteomes" id="UP000185779">
    <property type="component" value="Unassembled WGS sequence"/>
</dbReference>
<protein>
    <recommendedName>
        <fullName evidence="3">DUF5320 domain-containing protein</fullName>
    </recommendedName>
</protein>
<comment type="caution">
    <text evidence="1">The sequence shown here is derived from an EMBL/GenBank/DDBJ whole genome shotgun (WGS) entry which is preliminary data.</text>
</comment>
<organism evidence="1 2">
    <name type="scientific">Candidatus Syntropharchaeum butanivorans</name>
    <dbReference type="NCBI Taxonomy" id="1839936"/>
    <lineage>
        <taxon>Archaea</taxon>
        <taxon>Methanobacteriati</taxon>
        <taxon>Methanobacteriota</taxon>
        <taxon>Stenosarchaea group</taxon>
        <taxon>Methanomicrobia</taxon>
        <taxon>Methanosarcinales</taxon>
        <taxon>ANME-2 cluster</taxon>
        <taxon>Candidatus Syntropharchaeum</taxon>
    </lineage>
</organism>
<dbReference type="AlphaFoldDB" id="A0A1F2P6G9"/>
<dbReference type="PATRIC" id="fig|1839936.3.peg.556"/>
<evidence type="ECO:0000313" key="1">
    <source>
        <dbReference type="EMBL" id="OFV66582.1"/>
    </source>
</evidence>
<dbReference type="STRING" id="1839936.SBU_000549"/>
<evidence type="ECO:0008006" key="3">
    <source>
        <dbReference type="Google" id="ProtNLM"/>
    </source>
</evidence>